<dbReference type="InterPro" id="IPR044613">
    <property type="entry name" value="Nep1/2-like"/>
</dbReference>
<evidence type="ECO:0000256" key="1">
    <source>
        <dbReference type="ARBA" id="ARBA00022670"/>
    </source>
</evidence>
<dbReference type="PANTHER" id="PTHR46468:SF1">
    <property type="entry name" value="SENTRIN-SPECIFIC PROTEASE 8"/>
    <property type="match status" value="1"/>
</dbReference>
<dbReference type="GO" id="GO:0006508">
    <property type="term" value="P:proteolysis"/>
    <property type="evidence" value="ECO:0007669"/>
    <property type="project" value="UniProtKB-KW"/>
</dbReference>
<dbReference type="AlphaFoldDB" id="A0A8S1Q7T7"/>
<dbReference type="PROSITE" id="PS50600">
    <property type="entry name" value="ULP_PROTEASE"/>
    <property type="match status" value="1"/>
</dbReference>
<name>A0A8S1Q7T7_9CILI</name>
<dbReference type="OrthoDB" id="302670at2759"/>
<evidence type="ECO:0000259" key="4">
    <source>
        <dbReference type="PROSITE" id="PS50600"/>
    </source>
</evidence>
<evidence type="ECO:0000256" key="3">
    <source>
        <dbReference type="ARBA" id="ARBA00022807"/>
    </source>
</evidence>
<dbReference type="EMBL" id="CAJJDN010000096">
    <property type="protein sequence ID" value="CAD8110831.1"/>
    <property type="molecule type" value="Genomic_DNA"/>
</dbReference>
<evidence type="ECO:0000256" key="2">
    <source>
        <dbReference type="ARBA" id="ARBA00022801"/>
    </source>
</evidence>
<keyword evidence="3" id="KW-0788">Thiol protease</keyword>
<proteinExistence type="predicted"/>
<dbReference type="InterPro" id="IPR003653">
    <property type="entry name" value="Peptidase_C48_C"/>
</dbReference>
<protein>
    <recommendedName>
        <fullName evidence="4">Ubiquitin-like protease family profile domain-containing protein</fullName>
    </recommendedName>
</protein>
<reference evidence="5" key="1">
    <citation type="submission" date="2021-01" db="EMBL/GenBank/DDBJ databases">
        <authorList>
            <consortium name="Genoscope - CEA"/>
            <person name="William W."/>
        </authorList>
    </citation>
    <scope>NUCLEOTIDE SEQUENCE</scope>
</reference>
<dbReference type="Pfam" id="PF02902">
    <property type="entry name" value="Peptidase_C48"/>
    <property type="match status" value="1"/>
</dbReference>
<keyword evidence="6" id="KW-1185">Reference proteome</keyword>
<gene>
    <name evidence="5" type="ORF">PSON_ATCC_30995.1.T0960201</name>
</gene>
<evidence type="ECO:0000313" key="5">
    <source>
        <dbReference type="EMBL" id="CAD8110831.1"/>
    </source>
</evidence>
<dbReference type="Proteomes" id="UP000692954">
    <property type="component" value="Unassembled WGS sequence"/>
</dbReference>
<sequence length="576" mass="68721">MLQPRPFFYNKQIGVIWTFQNIYYSPNQKFSLQNIEKSENLEQNENNQYSIINKLTYEFNLEAEKLFWRYQLQDKIKIFIFNELIDLDFKQAIEQLSKNKVVSYYFKAKQHFEKQFYEHIEFLLISFKNIIIYNFKNKTIESTLQSKDLNLFLNIFIKEQSIIDTFKTITQEAQFLNRLISKNKNLPNYKQQNLQNPQFKIDDGTKTIIWTIDQIGLNYYLCFEPNFITYYGQLNDKQQKHGRGILFQTTWDDSNPNFIILQGSFKNGKKNGLMIKFNSRSENILYGQEYIDDQFIKQVDLDDNGKVKVVEIKPPEIQQQTTQEPPKKRRIIIMEEGVMVNNIDKPIKENQIVKSNLFVKFNQQYNDNDEKILNSRRGQWLTSSIIDGYALYLQKQYYQEVFQNDNPIQQLKTFIIDSTYLTNAEIDYKIVYALRALCYEFKGISIFDIFENIAVIVNQRNTHWFLVVVKREKQNGKDKLNFHVSDSMSGNKQKYIQVCEKIFNLLTYHLELEVIAFQGEQNIIVENVLQQKDGYSCGDHTCFFLQQYFQEDGQQQQNKVQVQDMRKILFNLIFSK</sequence>
<evidence type="ECO:0000313" key="6">
    <source>
        <dbReference type="Proteomes" id="UP000692954"/>
    </source>
</evidence>
<keyword evidence="2" id="KW-0378">Hydrolase</keyword>
<comment type="caution">
    <text evidence="5">The sequence shown here is derived from an EMBL/GenBank/DDBJ whole genome shotgun (WGS) entry which is preliminary data.</text>
</comment>
<feature type="domain" description="Ubiquitin-like protease family profile" evidence="4">
    <location>
        <begin position="363"/>
        <end position="548"/>
    </location>
</feature>
<dbReference type="GO" id="GO:0008234">
    <property type="term" value="F:cysteine-type peptidase activity"/>
    <property type="evidence" value="ECO:0007669"/>
    <property type="project" value="UniProtKB-KW"/>
</dbReference>
<accession>A0A8S1Q7T7</accession>
<organism evidence="5 6">
    <name type="scientific">Paramecium sonneborni</name>
    <dbReference type="NCBI Taxonomy" id="65129"/>
    <lineage>
        <taxon>Eukaryota</taxon>
        <taxon>Sar</taxon>
        <taxon>Alveolata</taxon>
        <taxon>Ciliophora</taxon>
        <taxon>Intramacronucleata</taxon>
        <taxon>Oligohymenophorea</taxon>
        <taxon>Peniculida</taxon>
        <taxon>Parameciidae</taxon>
        <taxon>Paramecium</taxon>
    </lineage>
</organism>
<keyword evidence="1" id="KW-0645">Protease</keyword>
<dbReference type="GO" id="GO:0019784">
    <property type="term" value="F:deNEDDylase activity"/>
    <property type="evidence" value="ECO:0007669"/>
    <property type="project" value="InterPro"/>
</dbReference>
<dbReference type="GO" id="GO:0000338">
    <property type="term" value="P:protein deneddylation"/>
    <property type="evidence" value="ECO:0007669"/>
    <property type="project" value="TreeGrafter"/>
</dbReference>
<dbReference type="PANTHER" id="PTHR46468">
    <property type="entry name" value="SENTRIN-SPECIFIC PROTEASE 8"/>
    <property type="match status" value="1"/>
</dbReference>